<keyword evidence="2" id="KW-1185">Reference proteome</keyword>
<dbReference type="PANTHER" id="PTHR37984:SF5">
    <property type="entry name" value="PROTEIN NYNRIN-LIKE"/>
    <property type="match status" value="1"/>
</dbReference>
<reference evidence="1" key="1">
    <citation type="submission" date="2021-02" db="EMBL/GenBank/DDBJ databases">
        <authorList>
            <person name="Nowell W R."/>
        </authorList>
    </citation>
    <scope>NUCLEOTIDE SEQUENCE</scope>
    <source>
        <strain evidence="1">Ploen Becks lab</strain>
    </source>
</reference>
<gene>
    <name evidence="1" type="ORF">OXX778_LOCUS13152</name>
</gene>
<evidence type="ECO:0000313" key="2">
    <source>
        <dbReference type="Proteomes" id="UP000663879"/>
    </source>
</evidence>
<dbReference type="InterPro" id="IPR050951">
    <property type="entry name" value="Retrovirus_Pol_polyprotein"/>
</dbReference>
<accession>A0A814C6F8</accession>
<dbReference type="EMBL" id="CAJNOC010002481">
    <property type="protein sequence ID" value="CAF0935772.1"/>
    <property type="molecule type" value="Genomic_DNA"/>
</dbReference>
<dbReference type="PANTHER" id="PTHR37984">
    <property type="entry name" value="PROTEIN CBG26694"/>
    <property type="match status" value="1"/>
</dbReference>
<dbReference type="Proteomes" id="UP000663879">
    <property type="component" value="Unassembled WGS sequence"/>
</dbReference>
<protein>
    <submittedName>
        <fullName evidence="1">Uncharacterized protein</fullName>
    </submittedName>
</protein>
<organism evidence="1 2">
    <name type="scientific">Brachionus calyciflorus</name>
    <dbReference type="NCBI Taxonomy" id="104777"/>
    <lineage>
        <taxon>Eukaryota</taxon>
        <taxon>Metazoa</taxon>
        <taxon>Spiralia</taxon>
        <taxon>Gnathifera</taxon>
        <taxon>Rotifera</taxon>
        <taxon>Eurotatoria</taxon>
        <taxon>Monogononta</taxon>
        <taxon>Pseudotrocha</taxon>
        <taxon>Ploima</taxon>
        <taxon>Brachionidae</taxon>
        <taxon>Brachionus</taxon>
    </lineage>
</organism>
<dbReference type="OrthoDB" id="10030726at2759"/>
<proteinExistence type="predicted"/>
<dbReference type="InterPro" id="IPR036397">
    <property type="entry name" value="RNaseH_sf"/>
</dbReference>
<dbReference type="Gene3D" id="3.30.420.10">
    <property type="entry name" value="Ribonuclease H-like superfamily/Ribonuclease H"/>
    <property type="match status" value="1"/>
</dbReference>
<comment type="caution">
    <text evidence="1">The sequence shown here is derived from an EMBL/GenBank/DDBJ whole genome shotgun (WGS) entry which is preliminary data.</text>
</comment>
<evidence type="ECO:0000313" key="1">
    <source>
        <dbReference type="EMBL" id="CAF0935772.1"/>
    </source>
</evidence>
<dbReference type="AlphaFoldDB" id="A0A814C6F8"/>
<name>A0A814C6F8_9BILA</name>
<dbReference type="GO" id="GO:0003676">
    <property type="term" value="F:nucleic acid binding"/>
    <property type="evidence" value="ECO:0007669"/>
    <property type="project" value="InterPro"/>
</dbReference>
<sequence length="430" mass="50205">MAYNSAVHSTTKSTPYELMFGRKPKLPIDLIYEVPIIRIKFDPEGYAIKIKETLKRAHDNVRKNRDSRMLKAKIIFNRNVMATPFKKGDSVWLKNKEIRKGQCKKFIFKWKGPYKSIEKIKDTNYIIKPLNKKGRQMTVNRVRLKRHFYNAGTEPELNDTNKPQRTSGIINKAKPNRAKELLKRANKAKPNKNKNYKKATNDDIEKVGEVNIVEPSTSNSATENMDQQNKNLYTVIEKNNTSPNIYTQENSTRKDPNYNIKITNEIYARDRPQRTRRPPDRFEHGKLVDNSNQIIIRCFPNDTTSNEQNFYIDQLRQIGPIRYFRIMEDMNTNRHYTVYWMKGEDSIPTEQVNETLPIRLLSLANDTQQQRTEQNVVTTENQINVNVSTIRTTPLESRTIRGNIRPNGAIRLIALESVWSIISRYLLVDG</sequence>